<reference evidence="1 2" key="1">
    <citation type="journal article" date="2016" name="Sci. Rep.">
        <title>Genomic and phenotypic characterization of the species Acinetobacter venetianus.</title>
        <authorList>
            <person name="Fondi M."/>
            <person name="Maida I."/>
            <person name="Perrin E."/>
            <person name="Orlandini V."/>
            <person name="La Torre L."/>
            <person name="Bosi E."/>
            <person name="Negroni A."/>
            <person name="Zanaroli G."/>
            <person name="Fava F."/>
            <person name="Decorosi F."/>
            <person name="Giovannetti L."/>
            <person name="Viti C."/>
            <person name="Vaneechoutte M."/>
            <person name="Dijkshoorn L."/>
            <person name="Fani R."/>
        </authorList>
    </citation>
    <scope>NUCLEOTIDE SEQUENCE [LARGE SCALE GENOMIC DNA]</scope>
    <source>
        <strain evidence="1 2">LUH5627</strain>
    </source>
</reference>
<protein>
    <submittedName>
        <fullName evidence="1">Uncharacterized protein</fullName>
    </submittedName>
</protein>
<dbReference type="PATRIC" id="fig|52133.18.peg.801"/>
<dbReference type="AlphaFoldDB" id="A0A150I223"/>
<accession>A0A150I223</accession>
<dbReference type="Proteomes" id="UP000075680">
    <property type="component" value="Unassembled WGS sequence"/>
</dbReference>
<dbReference type="EMBL" id="JRUE01000069">
    <property type="protein sequence ID" value="KXZ73306.1"/>
    <property type="molecule type" value="Genomic_DNA"/>
</dbReference>
<sequence>MTLSTPPIQIWSQMRTKSHCTKMHKVAQYAQQHPTRLGKQLHPQTVGLLFSALPKYNNDSTYRQLPQCAGNAV</sequence>
<name>A0A150I223_9GAMM</name>
<organism evidence="1 2">
    <name type="scientific">Acinetobacter venetianus</name>
    <dbReference type="NCBI Taxonomy" id="52133"/>
    <lineage>
        <taxon>Bacteria</taxon>
        <taxon>Pseudomonadati</taxon>
        <taxon>Pseudomonadota</taxon>
        <taxon>Gammaproteobacteria</taxon>
        <taxon>Moraxellales</taxon>
        <taxon>Moraxellaceae</taxon>
        <taxon>Acinetobacter</taxon>
    </lineage>
</organism>
<comment type="caution">
    <text evidence="1">The sequence shown here is derived from an EMBL/GenBank/DDBJ whole genome shotgun (WGS) entry which is preliminary data.</text>
</comment>
<evidence type="ECO:0000313" key="1">
    <source>
        <dbReference type="EMBL" id="KXZ73306.1"/>
    </source>
</evidence>
<gene>
    <name evidence="1" type="ORF">AVENLUH5627_00773</name>
</gene>
<proteinExistence type="predicted"/>
<evidence type="ECO:0000313" key="2">
    <source>
        <dbReference type="Proteomes" id="UP000075680"/>
    </source>
</evidence>